<evidence type="ECO:0000313" key="2">
    <source>
        <dbReference type="Proteomes" id="UP001159428"/>
    </source>
</evidence>
<dbReference type="Proteomes" id="UP001159428">
    <property type="component" value="Unassembled WGS sequence"/>
</dbReference>
<evidence type="ECO:0000313" key="1">
    <source>
        <dbReference type="EMBL" id="CAH3161954.1"/>
    </source>
</evidence>
<organism evidence="1 2">
    <name type="scientific">Pocillopora meandrina</name>
    <dbReference type="NCBI Taxonomy" id="46732"/>
    <lineage>
        <taxon>Eukaryota</taxon>
        <taxon>Metazoa</taxon>
        <taxon>Cnidaria</taxon>
        <taxon>Anthozoa</taxon>
        <taxon>Hexacorallia</taxon>
        <taxon>Scleractinia</taxon>
        <taxon>Astrocoeniina</taxon>
        <taxon>Pocilloporidae</taxon>
        <taxon>Pocillopora</taxon>
    </lineage>
</organism>
<comment type="caution">
    <text evidence="1">The sequence shown here is derived from an EMBL/GenBank/DDBJ whole genome shotgun (WGS) entry which is preliminary data.</text>
</comment>
<proteinExistence type="predicted"/>
<dbReference type="EMBL" id="CALNXJ010000082">
    <property type="protein sequence ID" value="CAH3161954.1"/>
    <property type="molecule type" value="Genomic_DNA"/>
</dbReference>
<keyword evidence="2" id="KW-1185">Reference proteome</keyword>
<gene>
    <name evidence="1" type="ORF">PMEA_00034065</name>
</gene>
<reference evidence="1 2" key="1">
    <citation type="submission" date="2022-05" db="EMBL/GenBank/DDBJ databases">
        <authorList>
            <consortium name="Genoscope - CEA"/>
            <person name="William W."/>
        </authorList>
    </citation>
    <scope>NUCLEOTIDE SEQUENCE [LARGE SCALE GENOMIC DNA]</scope>
</reference>
<protein>
    <submittedName>
        <fullName evidence="1">Uncharacterized protein</fullName>
    </submittedName>
</protein>
<dbReference type="AlphaFoldDB" id="A0AAU9Y0C6"/>
<name>A0AAU9Y0C6_9CNID</name>
<accession>A0AAU9Y0C6</accession>
<sequence length="62" mass="7439">MMVRVDCAYVVEYPKSRCHNMLYREEKQRLRDEVEPLKEISAEYADAELFFHSQWEEIGNGV</sequence>